<name>A0A502EH59_9MYCO</name>
<evidence type="ECO:0000313" key="2">
    <source>
        <dbReference type="EMBL" id="TPG35840.1"/>
    </source>
</evidence>
<evidence type="ECO:0000313" key="3">
    <source>
        <dbReference type="Proteomes" id="UP000320095"/>
    </source>
</evidence>
<dbReference type="Pfam" id="PF20337">
    <property type="entry name" value="DUF6632"/>
    <property type="match status" value="1"/>
</dbReference>
<evidence type="ECO:0000256" key="1">
    <source>
        <dbReference type="SAM" id="Phobius"/>
    </source>
</evidence>
<feature type="transmembrane region" description="Helical" evidence="1">
    <location>
        <begin position="51"/>
        <end position="69"/>
    </location>
</feature>
<sequence length="139" mass="14575">MSDGKPSNRGPVGLLRVAVAMVGVIFVVGVYPLTRVWPSGSQWGHGGSHYLAMIIGLYATRGVFLLMATRDPLASRSPIRFTVASSIVHAAIMAVRALSDSNERGHLLGDVPAPLIIAAVLAVLLHRSETPRTVGAGSP</sequence>
<keyword evidence="1" id="KW-1133">Transmembrane helix</keyword>
<evidence type="ECO:0008006" key="4">
    <source>
        <dbReference type="Google" id="ProtNLM"/>
    </source>
</evidence>
<feature type="transmembrane region" description="Helical" evidence="1">
    <location>
        <begin position="105"/>
        <end position="125"/>
    </location>
</feature>
<dbReference type="Proteomes" id="UP000320095">
    <property type="component" value="Unassembled WGS sequence"/>
</dbReference>
<reference evidence="2 3" key="1">
    <citation type="journal article" date="2019" name="Environ. Microbiol.">
        <title>Species interactions and distinct microbial communities in high Arctic permafrost affected cryosols are associated with the CH4 and CO2 gas fluxes.</title>
        <authorList>
            <person name="Altshuler I."/>
            <person name="Hamel J."/>
            <person name="Turney S."/>
            <person name="Magnuson E."/>
            <person name="Levesque R."/>
            <person name="Greer C."/>
            <person name="Whyte L.G."/>
        </authorList>
    </citation>
    <scope>NUCLEOTIDE SEQUENCE [LARGE SCALE GENOMIC DNA]</scope>
    <source>
        <strain evidence="2 3">S5.20</strain>
    </source>
</reference>
<keyword evidence="1" id="KW-0472">Membrane</keyword>
<dbReference type="InterPro" id="IPR046572">
    <property type="entry name" value="DUF6632"/>
</dbReference>
<comment type="caution">
    <text evidence="2">The sequence shown here is derived from an EMBL/GenBank/DDBJ whole genome shotgun (WGS) entry which is preliminary data.</text>
</comment>
<organism evidence="2 3">
    <name type="scientific">Mycolicibacterium hodleri</name>
    <dbReference type="NCBI Taxonomy" id="49897"/>
    <lineage>
        <taxon>Bacteria</taxon>
        <taxon>Bacillati</taxon>
        <taxon>Actinomycetota</taxon>
        <taxon>Actinomycetes</taxon>
        <taxon>Mycobacteriales</taxon>
        <taxon>Mycobacteriaceae</taxon>
        <taxon>Mycolicibacterium</taxon>
    </lineage>
</organism>
<keyword evidence="1" id="KW-0812">Transmembrane</keyword>
<dbReference type="OrthoDB" id="118744at2"/>
<protein>
    <recommendedName>
        <fullName evidence="4">DUF4345 domain-containing protein</fullName>
    </recommendedName>
</protein>
<dbReference type="EMBL" id="RCZG01000002">
    <property type="protein sequence ID" value="TPG35840.1"/>
    <property type="molecule type" value="Genomic_DNA"/>
</dbReference>
<gene>
    <name evidence="2" type="ORF">EAH80_07275</name>
</gene>
<feature type="transmembrane region" description="Helical" evidence="1">
    <location>
        <begin position="81"/>
        <end position="99"/>
    </location>
</feature>
<dbReference type="RefSeq" id="WP_140689168.1">
    <property type="nucleotide sequence ID" value="NZ_RCZG01000002.1"/>
</dbReference>
<feature type="transmembrane region" description="Helical" evidence="1">
    <location>
        <begin position="12"/>
        <end position="31"/>
    </location>
</feature>
<accession>A0A502EH59</accession>
<dbReference type="AlphaFoldDB" id="A0A502EH59"/>
<keyword evidence="3" id="KW-1185">Reference proteome</keyword>
<proteinExistence type="predicted"/>